<dbReference type="Pfam" id="PF05717">
    <property type="entry name" value="TnpB_IS66"/>
    <property type="match status" value="1"/>
</dbReference>
<keyword evidence="2" id="KW-1185">Reference proteome</keyword>
<name>A0A022PPS8_9GAMM</name>
<comment type="caution">
    <text evidence="1">The sequence shown here is derived from an EMBL/GenBank/DDBJ whole genome shotgun (WGS) entry which is preliminary data.</text>
</comment>
<evidence type="ECO:0000313" key="1">
    <source>
        <dbReference type="EMBL" id="EYU16878.1"/>
    </source>
</evidence>
<dbReference type="AlphaFoldDB" id="A0A022PPS8"/>
<dbReference type="PATRIC" id="fig|1393736.3.peg.534"/>
<proteinExistence type="predicted"/>
<reference evidence="1 2" key="1">
    <citation type="submission" date="2014-03" db="EMBL/GenBank/DDBJ databases">
        <title>Draft Genome of Photorhabdus luminescens BA1, an Egyptian Isolate.</title>
        <authorList>
            <person name="Ghazal S."/>
            <person name="Hurst S.G.IV."/>
            <person name="Morris K."/>
            <person name="Thomas K."/>
            <person name="Tisa L.S."/>
        </authorList>
    </citation>
    <scope>NUCLEOTIDE SEQUENCE [LARGE SCALE GENOMIC DNA]</scope>
    <source>
        <strain evidence="1 2">BA1</strain>
    </source>
</reference>
<accession>A0A022PPS8</accession>
<gene>
    <name evidence="1" type="ORF">BA1DRAFT_00529</name>
</gene>
<sequence>MRRGIDALTQHLEGLNLRWQDEAAFVFCNKARSRLKVLRWDRHGVWLCIRRLHADTDSRCWKPSCHACISRKLPGGPPQTDSLIPTTLPCEDIWLALETAPYFYYQRTVDIFSISAPETVMLIYSRRDT</sequence>
<evidence type="ECO:0000313" key="2">
    <source>
        <dbReference type="Proteomes" id="UP000023464"/>
    </source>
</evidence>
<dbReference type="NCBIfam" id="NF033819">
    <property type="entry name" value="IS66_TnpB"/>
    <property type="match status" value="1"/>
</dbReference>
<protein>
    <submittedName>
        <fullName evidence="1">IS66 Orf2 like protein</fullName>
    </submittedName>
</protein>
<dbReference type="Proteomes" id="UP000023464">
    <property type="component" value="Unassembled WGS sequence"/>
</dbReference>
<dbReference type="InterPro" id="IPR008878">
    <property type="entry name" value="Transposase_IS66_Orf2"/>
</dbReference>
<dbReference type="EMBL" id="JFGV01000005">
    <property type="protein sequence ID" value="EYU16878.1"/>
    <property type="molecule type" value="Genomic_DNA"/>
</dbReference>
<organism evidence="1 2">
    <name type="scientific">Photorhabdus aegyptia</name>
    <dbReference type="NCBI Taxonomy" id="2805098"/>
    <lineage>
        <taxon>Bacteria</taxon>
        <taxon>Pseudomonadati</taxon>
        <taxon>Pseudomonadota</taxon>
        <taxon>Gammaproteobacteria</taxon>
        <taxon>Enterobacterales</taxon>
        <taxon>Morganellaceae</taxon>
        <taxon>Photorhabdus</taxon>
    </lineage>
</organism>